<organism evidence="2 3">
    <name type="scientific">Streptomyces finlayi</name>
    <dbReference type="NCBI Taxonomy" id="67296"/>
    <lineage>
        <taxon>Bacteria</taxon>
        <taxon>Bacillati</taxon>
        <taxon>Actinomycetota</taxon>
        <taxon>Actinomycetes</taxon>
        <taxon>Kitasatosporales</taxon>
        <taxon>Streptomycetaceae</taxon>
        <taxon>Streptomyces</taxon>
    </lineage>
</organism>
<dbReference type="RefSeq" id="WP_189826477.1">
    <property type="nucleotide sequence ID" value="NZ_BMVC01000022.1"/>
</dbReference>
<dbReference type="GO" id="GO:0009063">
    <property type="term" value="P:amino acid catabolic process"/>
    <property type="evidence" value="ECO:0007669"/>
    <property type="project" value="TreeGrafter"/>
</dbReference>
<reference evidence="2" key="2">
    <citation type="submission" date="2020-09" db="EMBL/GenBank/DDBJ databases">
        <authorList>
            <person name="Sun Q."/>
            <person name="Ohkuma M."/>
        </authorList>
    </citation>
    <scope>NUCLEOTIDE SEQUENCE</scope>
    <source>
        <strain evidence="2">JCM 4637</strain>
    </source>
</reference>
<dbReference type="SUPFAM" id="SSF51905">
    <property type="entry name" value="FAD/NAD(P)-binding domain"/>
    <property type="match status" value="1"/>
</dbReference>
<proteinExistence type="predicted"/>
<name>A0A918X661_9ACTN</name>
<dbReference type="PANTHER" id="PTHR10742">
    <property type="entry name" value="FLAVIN MONOAMINE OXIDASE"/>
    <property type="match status" value="1"/>
</dbReference>
<protein>
    <submittedName>
        <fullName evidence="2">L-amino-acid oxidase YobN</fullName>
    </submittedName>
</protein>
<dbReference type="AlphaFoldDB" id="A0A918X661"/>
<dbReference type="Proteomes" id="UP000638353">
    <property type="component" value="Unassembled WGS sequence"/>
</dbReference>
<accession>A0A918X661</accession>
<gene>
    <name evidence="2" type="primary">yobN</name>
    <name evidence="2" type="ORF">GCM10010334_74360</name>
</gene>
<reference evidence="2" key="1">
    <citation type="journal article" date="2014" name="Int. J. Syst. Evol. Microbiol.">
        <title>Complete genome sequence of Corynebacterium casei LMG S-19264T (=DSM 44701T), isolated from a smear-ripened cheese.</title>
        <authorList>
            <consortium name="US DOE Joint Genome Institute (JGI-PGF)"/>
            <person name="Walter F."/>
            <person name="Albersmeier A."/>
            <person name="Kalinowski J."/>
            <person name="Ruckert C."/>
        </authorList>
    </citation>
    <scope>NUCLEOTIDE SEQUENCE</scope>
    <source>
        <strain evidence="2">JCM 4637</strain>
    </source>
</reference>
<dbReference type="InterPro" id="IPR050281">
    <property type="entry name" value="Flavin_monoamine_oxidase"/>
</dbReference>
<evidence type="ECO:0000313" key="2">
    <source>
        <dbReference type="EMBL" id="GHD14862.1"/>
    </source>
</evidence>
<dbReference type="EMBL" id="BMVC01000022">
    <property type="protein sequence ID" value="GHD14862.1"/>
    <property type="molecule type" value="Genomic_DNA"/>
</dbReference>
<evidence type="ECO:0000259" key="1">
    <source>
        <dbReference type="Pfam" id="PF01593"/>
    </source>
</evidence>
<dbReference type="InterPro" id="IPR036188">
    <property type="entry name" value="FAD/NAD-bd_sf"/>
</dbReference>
<dbReference type="Gene3D" id="3.50.50.60">
    <property type="entry name" value="FAD/NAD(P)-binding domain"/>
    <property type="match status" value="1"/>
</dbReference>
<dbReference type="PANTHER" id="PTHR10742:SF342">
    <property type="entry name" value="AMINE OXIDASE"/>
    <property type="match status" value="1"/>
</dbReference>
<dbReference type="SUPFAM" id="SSF54373">
    <property type="entry name" value="FAD-linked reductases, C-terminal domain"/>
    <property type="match status" value="1"/>
</dbReference>
<comment type="caution">
    <text evidence="2">The sequence shown here is derived from an EMBL/GenBank/DDBJ whole genome shotgun (WGS) entry which is preliminary data.</text>
</comment>
<dbReference type="InterPro" id="IPR002937">
    <property type="entry name" value="Amino_oxidase"/>
</dbReference>
<evidence type="ECO:0000313" key="3">
    <source>
        <dbReference type="Proteomes" id="UP000638353"/>
    </source>
</evidence>
<dbReference type="GO" id="GO:0001716">
    <property type="term" value="F:L-amino-acid oxidase activity"/>
    <property type="evidence" value="ECO:0007669"/>
    <property type="project" value="TreeGrafter"/>
</dbReference>
<feature type="domain" description="Amine oxidase" evidence="1">
    <location>
        <begin position="33"/>
        <end position="470"/>
    </location>
</feature>
<sequence>MREATQTEVRRAFDSGLPGLRPPRSVIVVGAGLAGLAVAHELAARDCEVTVLEASGRPGGRAYTLREPFADGLHAEAGAMTLTPHCHYAMHYLRELGVETDTADLFGTTFSYFARGGFFTPEPDSVAGAGLDLHPHEKDLGVGGMIERYVTAVTESLQPDLSTPDWAVTQRLAPYDQLSVHEVLTERGASQAAIDLMEPLFLEMRGGDLKTASALSWLRHEASPHSLGNADPRWAKVKDGTDRFPQAFAERLKSRIHYHRPVVRVEQDAERARVTFLAHGRLHTREAERVVVTVPFSTIRHIDFTEAGLSDAKHDVMRRVKYSSIVRVYLQMRRQFWPQHNASFSTDLPIRWIRDATPQLPGPRKILECLMTGWRARAVAAMTEEERLDFVLTEVERMLPGARDHFETGTSVCWDQRPYAEGAYILPERGHSALMPVIRRPEGRIHFAGDHAGFEPNGGSMTFALESAARTLVELGAAADAT</sequence>
<dbReference type="Pfam" id="PF01593">
    <property type="entry name" value="Amino_oxidase"/>
    <property type="match status" value="1"/>
</dbReference>